<proteinExistence type="predicted"/>
<comment type="caution">
    <text evidence="8">The sequence shown here is derived from an EMBL/GenBank/DDBJ whole genome shotgun (WGS) entry which is preliminary data.</text>
</comment>
<dbReference type="GO" id="GO:0016020">
    <property type="term" value="C:membrane"/>
    <property type="evidence" value="ECO:0007669"/>
    <property type="project" value="UniProtKB-SubCell"/>
</dbReference>
<dbReference type="InterPro" id="IPR025874">
    <property type="entry name" value="DZR"/>
</dbReference>
<protein>
    <submittedName>
        <fullName evidence="8">TM2 domain-containing protein</fullName>
    </submittedName>
</protein>
<evidence type="ECO:0000256" key="2">
    <source>
        <dbReference type="ARBA" id="ARBA00022692"/>
    </source>
</evidence>
<dbReference type="PANTHER" id="PTHR21016">
    <property type="entry name" value="BETA-AMYLOID BINDING PROTEIN-RELATED"/>
    <property type="match status" value="1"/>
</dbReference>
<dbReference type="PANTHER" id="PTHR21016:SF25">
    <property type="entry name" value="TM2 DOMAIN-CONTAINING PROTEIN DDB_G0277895-RELATED"/>
    <property type="match status" value="1"/>
</dbReference>
<dbReference type="AlphaFoldDB" id="A0A9D1PQB4"/>
<evidence type="ECO:0000256" key="1">
    <source>
        <dbReference type="ARBA" id="ARBA00004141"/>
    </source>
</evidence>
<reference evidence="8" key="2">
    <citation type="submission" date="2021-04" db="EMBL/GenBank/DDBJ databases">
        <authorList>
            <person name="Gilroy R."/>
        </authorList>
    </citation>
    <scope>NUCLEOTIDE SEQUENCE</scope>
    <source>
        <strain evidence="8">5790</strain>
    </source>
</reference>
<gene>
    <name evidence="8" type="ORF">H9900_04090</name>
</gene>
<evidence type="ECO:0000259" key="7">
    <source>
        <dbReference type="Pfam" id="PF12773"/>
    </source>
</evidence>
<accession>A0A9D1PQB4</accession>
<evidence type="ECO:0000313" key="9">
    <source>
        <dbReference type="Proteomes" id="UP000824162"/>
    </source>
</evidence>
<dbReference type="Pfam" id="PF05154">
    <property type="entry name" value="TM2"/>
    <property type="match status" value="1"/>
</dbReference>
<keyword evidence="2 5" id="KW-0812">Transmembrane</keyword>
<keyword evidence="3 5" id="KW-1133">Transmembrane helix</keyword>
<reference evidence="8" key="1">
    <citation type="journal article" date="2021" name="PeerJ">
        <title>Extensive microbial diversity within the chicken gut microbiome revealed by metagenomics and culture.</title>
        <authorList>
            <person name="Gilroy R."/>
            <person name="Ravi A."/>
            <person name="Getino M."/>
            <person name="Pursley I."/>
            <person name="Horton D.L."/>
            <person name="Alikhan N.F."/>
            <person name="Baker D."/>
            <person name="Gharbi K."/>
            <person name="Hall N."/>
            <person name="Watson M."/>
            <person name="Adriaenssens E.M."/>
            <person name="Foster-Nyarko E."/>
            <person name="Jarju S."/>
            <person name="Secka A."/>
            <person name="Antonio M."/>
            <person name="Oren A."/>
            <person name="Chaudhuri R.R."/>
            <person name="La Ragione R."/>
            <person name="Hildebrand F."/>
            <person name="Pallen M.J."/>
        </authorList>
    </citation>
    <scope>NUCLEOTIDE SEQUENCE</scope>
    <source>
        <strain evidence="8">5790</strain>
    </source>
</reference>
<evidence type="ECO:0000313" key="8">
    <source>
        <dbReference type="EMBL" id="HIV85972.1"/>
    </source>
</evidence>
<evidence type="ECO:0000256" key="5">
    <source>
        <dbReference type="SAM" id="Phobius"/>
    </source>
</evidence>
<sequence>MVDRSKHIEYLSCILFIIKSERVIILSKCINCGNDIANGAAHCPVCGAPAESNRCPGCRRELSGSESFCPGCGAPLRAGAGGQNANAAQNARPVNHTAPKSRLVAGLLGVFLGSLGVHSFYLGHTGRGVAQILVSVFTCGIGGIWGFIEGILILCRNINVDASGMPLKDDC</sequence>
<keyword evidence="4 5" id="KW-0472">Membrane</keyword>
<dbReference type="Proteomes" id="UP000824162">
    <property type="component" value="Unassembled WGS sequence"/>
</dbReference>
<name>A0A9D1PQB4_9FIRM</name>
<dbReference type="EMBL" id="DXIJ01000083">
    <property type="protein sequence ID" value="HIV85972.1"/>
    <property type="molecule type" value="Genomic_DNA"/>
</dbReference>
<comment type="subcellular location">
    <subcellularLocation>
        <location evidence="1">Membrane</location>
        <topology evidence="1">Multi-pass membrane protein</topology>
    </subcellularLocation>
</comment>
<dbReference type="Pfam" id="PF12773">
    <property type="entry name" value="DZR"/>
    <property type="match status" value="1"/>
</dbReference>
<evidence type="ECO:0000259" key="6">
    <source>
        <dbReference type="Pfam" id="PF05154"/>
    </source>
</evidence>
<evidence type="ECO:0000256" key="3">
    <source>
        <dbReference type="ARBA" id="ARBA00022989"/>
    </source>
</evidence>
<feature type="transmembrane region" description="Helical" evidence="5">
    <location>
        <begin position="128"/>
        <end position="148"/>
    </location>
</feature>
<evidence type="ECO:0000256" key="4">
    <source>
        <dbReference type="ARBA" id="ARBA00023136"/>
    </source>
</evidence>
<dbReference type="InterPro" id="IPR050932">
    <property type="entry name" value="TM2D1-3-like"/>
</dbReference>
<dbReference type="InterPro" id="IPR007829">
    <property type="entry name" value="TM2"/>
</dbReference>
<feature type="domain" description="TM2" evidence="6">
    <location>
        <begin position="99"/>
        <end position="151"/>
    </location>
</feature>
<organism evidence="8 9">
    <name type="scientific">Candidatus Monoglobus merdigallinarum</name>
    <dbReference type="NCBI Taxonomy" id="2838698"/>
    <lineage>
        <taxon>Bacteria</taxon>
        <taxon>Bacillati</taxon>
        <taxon>Bacillota</taxon>
        <taxon>Clostridia</taxon>
        <taxon>Monoglobales</taxon>
        <taxon>Monoglobaceae</taxon>
        <taxon>Monoglobus</taxon>
    </lineage>
</organism>
<feature type="transmembrane region" description="Helical" evidence="5">
    <location>
        <begin position="103"/>
        <end position="122"/>
    </location>
</feature>
<feature type="domain" description="DZANK-type" evidence="7">
    <location>
        <begin position="29"/>
        <end position="73"/>
    </location>
</feature>